<sequence>MHSGLGQAKRNGLKVKVAQSAGPTSQVRKVAACRVEVSQTAAIENSQKVVMTASAQLASLPSKTDRYQDHGGRNRERREQSELRKGIYDCALLHAEVEATLPSTHVVFAFSPEWNLGQRHVMDWCFRRVGAIRHSQCCNADNVNRTTTPITWLTHVKPPCATPSLLRIRVQWANSNDWPGTAVAQPS</sequence>
<dbReference type="EMBL" id="ML992682">
    <property type="protein sequence ID" value="KAF2210301.1"/>
    <property type="molecule type" value="Genomic_DNA"/>
</dbReference>
<proteinExistence type="predicted"/>
<feature type="compositionally biased region" description="Basic and acidic residues" evidence="1">
    <location>
        <begin position="63"/>
        <end position="80"/>
    </location>
</feature>
<protein>
    <submittedName>
        <fullName evidence="2">Uncharacterized protein</fullName>
    </submittedName>
</protein>
<evidence type="ECO:0000313" key="3">
    <source>
        <dbReference type="Proteomes" id="UP000799539"/>
    </source>
</evidence>
<evidence type="ECO:0000313" key="2">
    <source>
        <dbReference type="EMBL" id="KAF2210301.1"/>
    </source>
</evidence>
<keyword evidence="3" id="KW-1185">Reference proteome</keyword>
<feature type="region of interest" description="Disordered" evidence="1">
    <location>
        <begin position="1"/>
        <end position="20"/>
    </location>
</feature>
<reference evidence="2" key="1">
    <citation type="journal article" date="2020" name="Stud. Mycol.">
        <title>101 Dothideomycetes genomes: a test case for predicting lifestyles and emergence of pathogens.</title>
        <authorList>
            <person name="Haridas S."/>
            <person name="Albert R."/>
            <person name="Binder M."/>
            <person name="Bloem J."/>
            <person name="Labutti K."/>
            <person name="Salamov A."/>
            <person name="Andreopoulos B."/>
            <person name="Baker S."/>
            <person name="Barry K."/>
            <person name="Bills G."/>
            <person name="Bluhm B."/>
            <person name="Cannon C."/>
            <person name="Castanera R."/>
            <person name="Culley D."/>
            <person name="Daum C."/>
            <person name="Ezra D."/>
            <person name="Gonzalez J."/>
            <person name="Henrissat B."/>
            <person name="Kuo A."/>
            <person name="Liang C."/>
            <person name="Lipzen A."/>
            <person name="Lutzoni F."/>
            <person name="Magnuson J."/>
            <person name="Mondo S."/>
            <person name="Nolan M."/>
            <person name="Ohm R."/>
            <person name="Pangilinan J."/>
            <person name="Park H.-J."/>
            <person name="Ramirez L."/>
            <person name="Alfaro M."/>
            <person name="Sun H."/>
            <person name="Tritt A."/>
            <person name="Yoshinaga Y."/>
            <person name="Zwiers L.-H."/>
            <person name="Turgeon B."/>
            <person name="Goodwin S."/>
            <person name="Spatafora J."/>
            <person name="Crous P."/>
            <person name="Grigoriev I."/>
        </authorList>
    </citation>
    <scope>NUCLEOTIDE SEQUENCE</scope>
    <source>
        <strain evidence="2">SCOH1-5</strain>
    </source>
</reference>
<gene>
    <name evidence="2" type="ORF">CERZMDRAFT_86337</name>
</gene>
<dbReference type="Proteomes" id="UP000799539">
    <property type="component" value="Unassembled WGS sequence"/>
</dbReference>
<dbReference type="AlphaFoldDB" id="A0A6A6FA57"/>
<name>A0A6A6FA57_9PEZI</name>
<accession>A0A6A6FA57</accession>
<organism evidence="2 3">
    <name type="scientific">Cercospora zeae-maydis SCOH1-5</name>
    <dbReference type="NCBI Taxonomy" id="717836"/>
    <lineage>
        <taxon>Eukaryota</taxon>
        <taxon>Fungi</taxon>
        <taxon>Dikarya</taxon>
        <taxon>Ascomycota</taxon>
        <taxon>Pezizomycotina</taxon>
        <taxon>Dothideomycetes</taxon>
        <taxon>Dothideomycetidae</taxon>
        <taxon>Mycosphaerellales</taxon>
        <taxon>Mycosphaerellaceae</taxon>
        <taxon>Cercospora</taxon>
    </lineage>
</organism>
<evidence type="ECO:0000256" key="1">
    <source>
        <dbReference type="SAM" id="MobiDB-lite"/>
    </source>
</evidence>
<feature type="region of interest" description="Disordered" evidence="1">
    <location>
        <begin position="60"/>
        <end position="80"/>
    </location>
</feature>